<evidence type="ECO:0000313" key="3">
    <source>
        <dbReference type="EMBL" id="RYU65824.1"/>
    </source>
</evidence>
<reference evidence="4 5" key="1">
    <citation type="submission" date="2019-02" db="EMBL/GenBank/DDBJ databases">
        <title>Genome sequences of Aliivibrio finisterrensis strains from farmed Atlantic salmon.</title>
        <authorList>
            <person name="Bowman J.P."/>
        </authorList>
    </citation>
    <scope>NUCLEOTIDE SEQUENCE [LARGE SCALE GENOMIC DNA]</scope>
    <source>
        <strain evidence="3 5">A21</strain>
        <strain evidence="2 4">A46</strain>
    </source>
</reference>
<evidence type="ECO:0000256" key="1">
    <source>
        <dbReference type="SAM" id="Phobius"/>
    </source>
</evidence>
<keyword evidence="5" id="KW-1185">Reference proteome</keyword>
<dbReference type="EMBL" id="SEZK01000004">
    <property type="protein sequence ID" value="RYU53317.1"/>
    <property type="molecule type" value="Genomic_DNA"/>
</dbReference>
<evidence type="ECO:0000313" key="4">
    <source>
        <dbReference type="Proteomes" id="UP000294063"/>
    </source>
</evidence>
<proteinExistence type="predicted"/>
<keyword evidence="1" id="KW-0472">Membrane</keyword>
<gene>
    <name evidence="3" type="ORF">ERW53_04620</name>
    <name evidence="2" type="ORF">ERW57_04100</name>
</gene>
<protein>
    <submittedName>
        <fullName evidence="2">Uncharacterized protein</fullName>
    </submittedName>
</protein>
<comment type="caution">
    <text evidence="2">The sequence shown here is derived from an EMBL/GenBank/DDBJ whole genome shotgun (WGS) entry which is preliminary data.</text>
</comment>
<name>A0A4Q5KYS1_9GAMM</name>
<dbReference type="Proteomes" id="UP000294166">
    <property type="component" value="Unassembled WGS sequence"/>
</dbReference>
<evidence type="ECO:0000313" key="5">
    <source>
        <dbReference type="Proteomes" id="UP000294166"/>
    </source>
</evidence>
<organism evidence="2 4">
    <name type="scientific">Aliivibrio finisterrensis</name>
    <dbReference type="NCBI Taxonomy" id="511998"/>
    <lineage>
        <taxon>Bacteria</taxon>
        <taxon>Pseudomonadati</taxon>
        <taxon>Pseudomonadota</taxon>
        <taxon>Gammaproteobacteria</taxon>
        <taxon>Vibrionales</taxon>
        <taxon>Vibrionaceae</taxon>
        <taxon>Aliivibrio</taxon>
    </lineage>
</organism>
<feature type="transmembrane region" description="Helical" evidence="1">
    <location>
        <begin position="50"/>
        <end position="78"/>
    </location>
</feature>
<dbReference type="EMBL" id="SEZN01000006">
    <property type="protein sequence ID" value="RYU65824.1"/>
    <property type="molecule type" value="Genomic_DNA"/>
</dbReference>
<dbReference type="AlphaFoldDB" id="A0A4Q5KYS1"/>
<sequence length="112" mass="13298">MTFLKSISHYFGSFFVNRAKLKDEINKMKIEALIKQDDFSQLNRGWKDEFLLLLIIFPMILMFIPSTQAFVLNGFIALEKVPEWYLYAVVLVFVDTFGFRSMLRKIIESRFK</sequence>
<evidence type="ECO:0000313" key="2">
    <source>
        <dbReference type="EMBL" id="RYU53317.1"/>
    </source>
</evidence>
<dbReference type="Proteomes" id="UP000294063">
    <property type="component" value="Unassembled WGS sequence"/>
</dbReference>
<keyword evidence="1" id="KW-1133">Transmembrane helix</keyword>
<accession>A0A4Q5KYS1</accession>
<feature type="transmembrane region" description="Helical" evidence="1">
    <location>
        <begin position="84"/>
        <end position="103"/>
    </location>
</feature>
<dbReference type="RefSeq" id="WP_130066354.1">
    <property type="nucleotide sequence ID" value="NZ_SEZK01000004.1"/>
</dbReference>
<keyword evidence="1" id="KW-0812">Transmembrane</keyword>